<gene>
    <name evidence="1" type="ORF">KSZ_33190</name>
</gene>
<dbReference type="RefSeq" id="WP_201362969.1">
    <property type="nucleotide sequence ID" value="NZ_BNJJ01000008.1"/>
</dbReference>
<comment type="caution">
    <text evidence="1">The sequence shown here is derived from an EMBL/GenBank/DDBJ whole genome shotgun (WGS) entry which is preliminary data.</text>
</comment>
<dbReference type="Gene3D" id="3.20.20.80">
    <property type="entry name" value="Glycosidases"/>
    <property type="match status" value="1"/>
</dbReference>
<evidence type="ECO:0008006" key="3">
    <source>
        <dbReference type="Google" id="ProtNLM"/>
    </source>
</evidence>
<sequence>MEQTQTYRQMNIIVFSDPTYPDWYSPETLVQLIPGEACFADAAALCTALQENAELFISFHGPYFPKDAWPAIIEFLEHGGNMAIFGGVPFTRPVRENGTVEVEQQAYTQQLYLGPSFALQLPETALRLNATAVTGSFSSHTQLLTTAQAGQCWSFYPKLTQVSDHPEEMGSAGPFDTLLTPLLHLDHQSPDQGSGHLATLISLLDQQSGRFQGGRWLLSPWKPAAPEAWLSIATHIQKCIRQAAGGATVLQVWPQQACYRLGETPSLIVSSRSRQTHYAEITVFTPQRSVAQTFKAELPGSPYVRECSFQLTSPLQDAGLYTVEVCFEDEQGLEWHEKTGFWYWDATLVEASATQRLEVGRDYFYQQGTPFLLYGTTYMDSKVQRKFLAQPNPARWDTDFAEMKQAGVNTIRTGIWTGWRDMTADPGRINESALRALDAFVMTACKHQIQVIFTFFSFYPPLFEGCNPIGANVSST</sequence>
<dbReference type="SUPFAM" id="SSF51445">
    <property type="entry name" value="(Trans)glycosidases"/>
    <property type="match status" value="1"/>
</dbReference>
<organism evidence="1 2">
    <name type="scientific">Dictyobacter formicarum</name>
    <dbReference type="NCBI Taxonomy" id="2778368"/>
    <lineage>
        <taxon>Bacteria</taxon>
        <taxon>Bacillati</taxon>
        <taxon>Chloroflexota</taxon>
        <taxon>Ktedonobacteria</taxon>
        <taxon>Ktedonobacterales</taxon>
        <taxon>Dictyobacteraceae</taxon>
        <taxon>Dictyobacter</taxon>
    </lineage>
</organism>
<reference evidence="1 2" key="1">
    <citation type="journal article" date="2021" name="Int. J. Syst. Evol. Microbiol.">
        <title>Reticulibacter mediterranei gen. nov., sp. nov., within the new family Reticulibacteraceae fam. nov., and Ktedonospora formicarum gen. nov., sp. nov., Ktedonobacter robiniae sp. nov., Dictyobacter formicarum sp. nov. and Dictyobacter arantiisoli sp. nov., belonging to the class Ktedonobacteria.</title>
        <authorList>
            <person name="Yabe S."/>
            <person name="Zheng Y."/>
            <person name="Wang C.M."/>
            <person name="Sakai Y."/>
            <person name="Abe K."/>
            <person name="Yokota A."/>
            <person name="Donadio S."/>
            <person name="Cavaletti L."/>
            <person name="Monciardini P."/>
        </authorList>
    </citation>
    <scope>NUCLEOTIDE SEQUENCE [LARGE SCALE GENOMIC DNA]</scope>
    <source>
        <strain evidence="1 2">SOSP1-9</strain>
    </source>
</reference>
<dbReference type="EMBL" id="BNJJ01000008">
    <property type="protein sequence ID" value="GHO85313.1"/>
    <property type="molecule type" value="Genomic_DNA"/>
</dbReference>
<protein>
    <recommendedName>
        <fullName evidence="3">Glycoside hydrolase family 42 N-terminal domain-containing protein</fullName>
    </recommendedName>
</protein>
<dbReference type="Proteomes" id="UP000635565">
    <property type="component" value="Unassembled WGS sequence"/>
</dbReference>
<evidence type="ECO:0000313" key="2">
    <source>
        <dbReference type="Proteomes" id="UP000635565"/>
    </source>
</evidence>
<keyword evidence="2" id="KW-1185">Reference proteome</keyword>
<proteinExistence type="predicted"/>
<dbReference type="InterPro" id="IPR017853">
    <property type="entry name" value="GH"/>
</dbReference>
<accession>A0ABQ3VI67</accession>
<evidence type="ECO:0000313" key="1">
    <source>
        <dbReference type="EMBL" id="GHO85313.1"/>
    </source>
</evidence>
<name>A0ABQ3VI67_9CHLR</name>